<reference evidence="1" key="2">
    <citation type="journal article" date="2023" name="IMA Fungus">
        <title>Comparative genomic study of the Penicillium genus elucidates a diverse pangenome and 15 lateral gene transfer events.</title>
        <authorList>
            <person name="Petersen C."/>
            <person name="Sorensen T."/>
            <person name="Nielsen M.R."/>
            <person name="Sondergaard T.E."/>
            <person name="Sorensen J.L."/>
            <person name="Fitzpatrick D.A."/>
            <person name="Frisvad J.C."/>
            <person name="Nielsen K.L."/>
        </authorList>
    </citation>
    <scope>NUCLEOTIDE SEQUENCE</scope>
    <source>
        <strain evidence="1">IBT 21917</strain>
    </source>
</reference>
<gene>
    <name evidence="1" type="ORF">N7492_008290</name>
</gene>
<organism evidence="1 2">
    <name type="scientific">Penicillium capsulatum</name>
    <dbReference type="NCBI Taxonomy" id="69766"/>
    <lineage>
        <taxon>Eukaryota</taxon>
        <taxon>Fungi</taxon>
        <taxon>Dikarya</taxon>
        <taxon>Ascomycota</taxon>
        <taxon>Pezizomycotina</taxon>
        <taxon>Eurotiomycetes</taxon>
        <taxon>Eurotiomycetidae</taxon>
        <taxon>Eurotiales</taxon>
        <taxon>Aspergillaceae</taxon>
        <taxon>Penicillium</taxon>
    </lineage>
</organism>
<proteinExistence type="predicted"/>
<sequence>MALPILFLRVPAESALKTLLNVRIHALPYWGRISREILSIDAMLVLSACEALQNSETIIDDGIICASAKILVESLSATALLKLSLMTWNFDSSGVPSEELTRFLRQPNNQHDWESIHGQYQRSTGRESSLSDFKASCDLLLWPTLGSVFNVVS</sequence>
<accession>A0A9W9LGY0</accession>
<dbReference type="OrthoDB" id="4355239at2759"/>
<keyword evidence="2" id="KW-1185">Reference proteome</keyword>
<evidence type="ECO:0000313" key="1">
    <source>
        <dbReference type="EMBL" id="KAJ5155487.1"/>
    </source>
</evidence>
<dbReference type="EMBL" id="JAPQKO010000006">
    <property type="protein sequence ID" value="KAJ5155487.1"/>
    <property type="molecule type" value="Genomic_DNA"/>
</dbReference>
<name>A0A9W9LGY0_9EURO</name>
<evidence type="ECO:0000313" key="2">
    <source>
        <dbReference type="Proteomes" id="UP001146351"/>
    </source>
</evidence>
<dbReference type="AlphaFoldDB" id="A0A9W9LGY0"/>
<comment type="caution">
    <text evidence="1">The sequence shown here is derived from an EMBL/GenBank/DDBJ whole genome shotgun (WGS) entry which is preliminary data.</text>
</comment>
<protein>
    <submittedName>
        <fullName evidence="1">Uncharacterized protein</fullName>
    </submittedName>
</protein>
<reference evidence="1" key="1">
    <citation type="submission" date="2022-11" db="EMBL/GenBank/DDBJ databases">
        <authorList>
            <person name="Petersen C."/>
        </authorList>
    </citation>
    <scope>NUCLEOTIDE SEQUENCE</scope>
    <source>
        <strain evidence="1">IBT 21917</strain>
    </source>
</reference>
<dbReference type="Proteomes" id="UP001146351">
    <property type="component" value="Unassembled WGS sequence"/>
</dbReference>